<evidence type="ECO:0000256" key="5">
    <source>
        <dbReference type="ARBA" id="ARBA00016767"/>
    </source>
</evidence>
<dbReference type="GO" id="GO:0045271">
    <property type="term" value="C:respiratory chain complex I"/>
    <property type="evidence" value="ECO:0007669"/>
    <property type="project" value="InterPro"/>
</dbReference>
<dbReference type="AlphaFoldDB" id="A0A8C8RCN4"/>
<evidence type="ECO:0000256" key="3">
    <source>
        <dbReference type="ARBA" id="ARBA00008713"/>
    </source>
</evidence>
<comment type="function">
    <text evidence="1">Accessory subunit of the mitochondrial membrane respiratory chain NADH dehydrogenase (Complex I), that is believed not to be involved in catalysis. Complex I functions in the transfer of electrons from NADH to the respiratory chain. The immediate electron acceptor for the enzyme is believed to be ubiquinone.</text>
</comment>
<comment type="subunit">
    <text evidence="4">Complex I is composed of 45 different subunits.</text>
</comment>
<dbReference type="Pfam" id="PF15088">
    <property type="entry name" value="NADH_dh_m_C1"/>
    <property type="match status" value="1"/>
</dbReference>
<evidence type="ECO:0000256" key="12">
    <source>
        <dbReference type="ARBA" id="ARBA00022989"/>
    </source>
</evidence>
<evidence type="ECO:0000256" key="16">
    <source>
        <dbReference type="ARBA" id="ARBA00032841"/>
    </source>
</evidence>
<dbReference type="Proteomes" id="UP000694393">
    <property type="component" value="Unplaced"/>
</dbReference>
<evidence type="ECO:0000256" key="17">
    <source>
        <dbReference type="SAM" id="Phobius"/>
    </source>
</evidence>
<evidence type="ECO:0000256" key="1">
    <source>
        <dbReference type="ARBA" id="ARBA00003195"/>
    </source>
</evidence>
<evidence type="ECO:0000256" key="7">
    <source>
        <dbReference type="ARBA" id="ARBA00022660"/>
    </source>
</evidence>
<accession>A0A8C8RCN4</accession>
<reference evidence="18" key="2">
    <citation type="submission" date="2025-09" db="UniProtKB">
        <authorList>
            <consortium name="Ensembl"/>
        </authorList>
    </citation>
    <scope>IDENTIFICATION</scope>
</reference>
<sequence length="76" mass="8566">GRCWVTSRPRCRARSALPTSTRSAFIARKPDSANPNWTAVGLCFGTTAVLWVLVSISHCYAILNYSLKKFYDFVYC</sequence>
<evidence type="ECO:0000256" key="2">
    <source>
        <dbReference type="ARBA" id="ARBA00004434"/>
    </source>
</evidence>
<evidence type="ECO:0000256" key="15">
    <source>
        <dbReference type="ARBA" id="ARBA00030166"/>
    </source>
</evidence>
<evidence type="ECO:0000256" key="11">
    <source>
        <dbReference type="ARBA" id="ARBA00022982"/>
    </source>
</evidence>
<keyword evidence="6" id="KW-0813">Transport</keyword>
<evidence type="ECO:0000313" key="19">
    <source>
        <dbReference type="Proteomes" id="UP000694393"/>
    </source>
</evidence>
<dbReference type="InterPro" id="IPR026192">
    <property type="entry name" value="NDUFC1"/>
</dbReference>
<keyword evidence="14 17" id="KW-0472">Membrane</keyword>
<evidence type="ECO:0000313" key="18">
    <source>
        <dbReference type="Ensembl" id="ENSPCEP00000003473.1"/>
    </source>
</evidence>
<evidence type="ECO:0000256" key="8">
    <source>
        <dbReference type="ARBA" id="ARBA00022692"/>
    </source>
</evidence>
<keyword evidence="13" id="KW-0496">Mitochondrion</keyword>
<keyword evidence="10" id="KW-0809">Transit peptide</keyword>
<keyword evidence="9" id="KW-0999">Mitochondrion inner membrane</keyword>
<name>A0A8C8RCN4_9SAUR</name>
<evidence type="ECO:0000256" key="4">
    <source>
        <dbReference type="ARBA" id="ARBA00011533"/>
    </source>
</evidence>
<keyword evidence="11" id="KW-0249">Electron transport</keyword>
<dbReference type="PANTHER" id="PTHR17097:SF0">
    <property type="entry name" value="NADH DEHYDROGENASE [UBIQUINONE] 1 SUBUNIT C1, MITOCHONDRIAL"/>
    <property type="match status" value="1"/>
</dbReference>
<evidence type="ECO:0000256" key="10">
    <source>
        <dbReference type="ARBA" id="ARBA00022946"/>
    </source>
</evidence>
<keyword evidence="7" id="KW-0679">Respiratory chain</keyword>
<feature type="transmembrane region" description="Helical" evidence="17">
    <location>
        <begin position="39"/>
        <end position="63"/>
    </location>
</feature>
<evidence type="ECO:0000256" key="6">
    <source>
        <dbReference type="ARBA" id="ARBA00022448"/>
    </source>
</evidence>
<dbReference type="PANTHER" id="PTHR17097">
    <property type="entry name" value="NADH-UBIQUINONE OXIDOREDUCTASE KFYI SUBUNIT"/>
    <property type="match status" value="1"/>
</dbReference>
<evidence type="ECO:0000256" key="14">
    <source>
        <dbReference type="ARBA" id="ARBA00023136"/>
    </source>
</evidence>
<comment type="subcellular location">
    <subcellularLocation>
        <location evidence="2">Mitochondrion inner membrane</location>
        <topology evidence="2">Single-pass membrane protein</topology>
    </subcellularLocation>
</comment>
<comment type="similarity">
    <text evidence="3">Belongs to the complex I NDUFC1 subunit family.</text>
</comment>
<organism evidence="18 19">
    <name type="scientific">Pelusios castaneus</name>
    <name type="common">West African mud turtle</name>
    <dbReference type="NCBI Taxonomy" id="367368"/>
    <lineage>
        <taxon>Eukaryota</taxon>
        <taxon>Metazoa</taxon>
        <taxon>Chordata</taxon>
        <taxon>Craniata</taxon>
        <taxon>Vertebrata</taxon>
        <taxon>Euteleostomi</taxon>
        <taxon>Archelosauria</taxon>
        <taxon>Testudinata</taxon>
        <taxon>Testudines</taxon>
        <taxon>Pleurodira</taxon>
        <taxon>Pelomedusidae</taxon>
        <taxon>Pelusios</taxon>
    </lineage>
</organism>
<keyword evidence="19" id="KW-1185">Reference proteome</keyword>
<evidence type="ECO:0000256" key="9">
    <source>
        <dbReference type="ARBA" id="ARBA00022792"/>
    </source>
</evidence>
<reference evidence="18" key="1">
    <citation type="submission" date="2025-08" db="UniProtKB">
        <authorList>
            <consortium name="Ensembl"/>
        </authorList>
    </citation>
    <scope>IDENTIFICATION</scope>
</reference>
<protein>
    <recommendedName>
        <fullName evidence="5">NADH dehydrogenase [ubiquinone] 1 subunit C1, mitochondrial</fullName>
    </recommendedName>
    <alternativeName>
        <fullName evidence="15">Complex I-KFYI</fullName>
    </alternativeName>
    <alternativeName>
        <fullName evidence="16">NADH-ubiquinone oxidoreductase KFYI subunit</fullName>
    </alternativeName>
</protein>
<keyword evidence="8 17" id="KW-0812">Transmembrane</keyword>
<keyword evidence="12 17" id="KW-1133">Transmembrane helix</keyword>
<dbReference type="GO" id="GO:0005743">
    <property type="term" value="C:mitochondrial inner membrane"/>
    <property type="evidence" value="ECO:0007669"/>
    <property type="project" value="UniProtKB-SubCell"/>
</dbReference>
<proteinExistence type="inferred from homology"/>
<evidence type="ECO:0000256" key="13">
    <source>
        <dbReference type="ARBA" id="ARBA00023128"/>
    </source>
</evidence>
<dbReference type="Ensembl" id="ENSPCET00000003589.1">
    <property type="protein sequence ID" value="ENSPCEP00000003473.1"/>
    <property type="gene ID" value="ENSPCEG00000002789.1"/>
</dbReference>